<organism evidence="2 3">
    <name type="scientific">Gemmata palustris</name>
    <dbReference type="NCBI Taxonomy" id="2822762"/>
    <lineage>
        <taxon>Bacteria</taxon>
        <taxon>Pseudomonadati</taxon>
        <taxon>Planctomycetota</taxon>
        <taxon>Planctomycetia</taxon>
        <taxon>Gemmatales</taxon>
        <taxon>Gemmataceae</taxon>
        <taxon>Gemmata</taxon>
    </lineage>
</organism>
<accession>A0ABS5BTC6</accession>
<sequence>MIARPEIWVLELAARFWAEVGHEPGFPRDLRDVTWDFPDLHVKEVPNLSAAAVAQEFARHNVPCAALAGDRQFYGCFGARRGIGVILIDPTVSANELRFTFAHELAHFLRDCRDARRRAVARLGPAILDVLDGNRPATLGERLSGALRGVTIGSHTHFLERDRWGRVVDEATWEAEEAADRLAFELLAPFDAVNPEATPSRDALVSRLTSVFGLPIVSAMKYAVLLQC</sequence>
<reference evidence="2 3" key="1">
    <citation type="submission" date="2021-04" db="EMBL/GenBank/DDBJ databases">
        <authorList>
            <person name="Ivanova A."/>
        </authorList>
    </citation>
    <scope>NUCLEOTIDE SEQUENCE [LARGE SCALE GENOMIC DNA]</scope>
    <source>
        <strain evidence="2 3">G18</strain>
    </source>
</reference>
<keyword evidence="3" id="KW-1185">Reference proteome</keyword>
<protein>
    <recommendedName>
        <fullName evidence="1">IrrE N-terminal-like domain-containing protein</fullName>
    </recommendedName>
</protein>
<evidence type="ECO:0000259" key="1">
    <source>
        <dbReference type="Pfam" id="PF06114"/>
    </source>
</evidence>
<evidence type="ECO:0000313" key="3">
    <source>
        <dbReference type="Proteomes" id="UP000676565"/>
    </source>
</evidence>
<dbReference type="Gene3D" id="1.10.10.2910">
    <property type="match status" value="1"/>
</dbReference>
<name>A0ABS5BTC6_9BACT</name>
<feature type="domain" description="IrrE N-terminal-like" evidence="1">
    <location>
        <begin position="81"/>
        <end position="111"/>
    </location>
</feature>
<dbReference type="InterPro" id="IPR010359">
    <property type="entry name" value="IrrE_HExxH"/>
</dbReference>
<dbReference type="Proteomes" id="UP000676565">
    <property type="component" value="Unassembled WGS sequence"/>
</dbReference>
<comment type="caution">
    <text evidence="2">The sequence shown here is derived from an EMBL/GenBank/DDBJ whole genome shotgun (WGS) entry which is preliminary data.</text>
</comment>
<dbReference type="Pfam" id="PF06114">
    <property type="entry name" value="Peptidase_M78"/>
    <property type="match status" value="1"/>
</dbReference>
<dbReference type="RefSeq" id="WP_210655604.1">
    <property type="nucleotide sequence ID" value="NZ_JAGKQQ010000001.1"/>
</dbReference>
<evidence type="ECO:0000313" key="2">
    <source>
        <dbReference type="EMBL" id="MBP3956977.1"/>
    </source>
</evidence>
<proteinExistence type="predicted"/>
<dbReference type="EMBL" id="JAGKQQ010000001">
    <property type="protein sequence ID" value="MBP3956977.1"/>
    <property type="molecule type" value="Genomic_DNA"/>
</dbReference>
<gene>
    <name evidence="2" type="ORF">J8F10_17040</name>
</gene>